<feature type="transmembrane region" description="Helical" evidence="1">
    <location>
        <begin position="150"/>
        <end position="169"/>
    </location>
</feature>
<dbReference type="Proteomes" id="UP000263094">
    <property type="component" value="Unassembled WGS sequence"/>
</dbReference>
<dbReference type="AlphaFoldDB" id="A0A372LZQ2"/>
<organism evidence="2 3">
    <name type="scientific">Streptomyces triticagri</name>
    <dbReference type="NCBI Taxonomy" id="2293568"/>
    <lineage>
        <taxon>Bacteria</taxon>
        <taxon>Bacillati</taxon>
        <taxon>Actinomycetota</taxon>
        <taxon>Actinomycetes</taxon>
        <taxon>Kitasatosporales</taxon>
        <taxon>Streptomycetaceae</taxon>
        <taxon>Streptomyces</taxon>
    </lineage>
</organism>
<gene>
    <name evidence="2" type="ORF">DY218_23980</name>
</gene>
<evidence type="ECO:0000313" key="3">
    <source>
        <dbReference type="Proteomes" id="UP000263094"/>
    </source>
</evidence>
<evidence type="ECO:0000256" key="1">
    <source>
        <dbReference type="SAM" id="Phobius"/>
    </source>
</evidence>
<accession>A0A372LZQ2</accession>
<name>A0A372LZQ2_9ACTN</name>
<proteinExistence type="predicted"/>
<keyword evidence="1" id="KW-1133">Transmembrane helix</keyword>
<feature type="transmembrane region" description="Helical" evidence="1">
    <location>
        <begin position="175"/>
        <end position="193"/>
    </location>
</feature>
<evidence type="ECO:0000313" key="2">
    <source>
        <dbReference type="EMBL" id="RFU84111.1"/>
    </source>
</evidence>
<dbReference type="NCBIfam" id="TIGR04222">
    <property type="entry name" value="near_uncomplex"/>
    <property type="match status" value="1"/>
</dbReference>
<dbReference type="RefSeq" id="WP_128558202.1">
    <property type="nucleotide sequence ID" value="NZ_QUAK01000124.1"/>
</dbReference>
<comment type="caution">
    <text evidence="2">The sequence shown here is derived from an EMBL/GenBank/DDBJ whole genome shotgun (WGS) entry which is preliminary data.</text>
</comment>
<sequence>MLWLLFLLPAWILAGLAVARLCLAAVRSAAVAPAPPMTGSGHRPSLYEVAFLAGGPYRVAELAMVSMARAGRLLLAHTGWVTVAVPEGRDAVERSVLEAIGPSGQERIRPVRAAVAVAEPVRGLAARLTDAGLATEDGGRVPDAVRQVRTAAVAVFLLGAVALWMFPAQVSPGPVAAWFALPLGVVVGCLVIARYEVRPGSQWASPAGRTVLNSLSPEADSGERGYLTAVAAYGVAAVRDPSLNAAFASGGLGHRDR</sequence>
<protein>
    <submittedName>
        <fullName evidence="2">TIGR04222 domain-containing membrane protein</fullName>
    </submittedName>
</protein>
<keyword evidence="1" id="KW-0472">Membrane</keyword>
<dbReference type="InterPro" id="IPR026467">
    <property type="entry name" value="Ser/Gly_Cys_C_dom"/>
</dbReference>
<keyword evidence="3" id="KW-1185">Reference proteome</keyword>
<keyword evidence="1" id="KW-0812">Transmembrane</keyword>
<dbReference type="EMBL" id="QUAK01000124">
    <property type="protein sequence ID" value="RFU84111.1"/>
    <property type="molecule type" value="Genomic_DNA"/>
</dbReference>
<dbReference type="OrthoDB" id="3620552at2"/>
<reference evidence="2 3" key="1">
    <citation type="submission" date="2018-08" db="EMBL/GenBank/DDBJ databases">
        <title>Isolation, diversity and antifungal activity of Actinobacteria from wheat.</title>
        <authorList>
            <person name="Han C."/>
        </authorList>
    </citation>
    <scope>NUCLEOTIDE SEQUENCE [LARGE SCALE GENOMIC DNA]</scope>
    <source>
        <strain evidence="2 3">NEAU-YY421</strain>
    </source>
</reference>